<dbReference type="AlphaFoldDB" id="A0A0W1RBP2"/>
<sequence length="321" mass="33899">MTRILVAGETLIDFIPDASGSLASVESFSRRPGGAPANVAVALSHLDAPVSFWTRLGTDPFGDFLADFLADHGLTGEYVERDPNGKTTLAFVSLGEDADREFSFYRDAAADARLEPGTVDDDALSEFGWLHADVLSLDTDPSRTAVLDLLERAAETDTTVSFDPNARPERWTEFSYRESVQEGFALADVVKATPEDLEEAGLTGDAAELAREICTFGPHTAVITLGDAGAYAYATPDAPWTDGEELEATHGGYRVEPVDTTGAGDAFTAGVIAALSEGESLSEALAFANAVAAVTTTEPGAMTALPSRESVTAFSEDHAEH</sequence>
<dbReference type="RefSeq" id="WP_058581647.1">
    <property type="nucleotide sequence ID" value="NZ_LOPU01000018.1"/>
</dbReference>
<name>A0A0W1RBP2_9EURY</name>
<dbReference type="Gene3D" id="3.40.1190.20">
    <property type="match status" value="1"/>
</dbReference>
<dbReference type="PANTHER" id="PTHR43085">
    <property type="entry name" value="HEXOKINASE FAMILY MEMBER"/>
    <property type="match status" value="1"/>
</dbReference>
<dbReference type="GO" id="GO:0005524">
    <property type="term" value="F:ATP binding"/>
    <property type="evidence" value="ECO:0007669"/>
    <property type="project" value="UniProtKB-KW"/>
</dbReference>
<dbReference type="STRING" id="1514971.AUR64_12000"/>
<evidence type="ECO:0000256" key="1">
    <source>
        <dbReference type="ARBA" id="ARBA00010688"/>
    </source>
</evidence>
<dbReference type="InterPro" id="IPR002173">
    <property type="entry name" value="Carboh/pur_kinase_PfkB_CS"/>
</dbReference>
<dbReference type="PROSITE" id="PS00584">
    <property type="entry name" value="PFKB_KINASES_2"/>
    <property type="match status" value="1"/>
</dbReference>
<dbReference type="Pfam" id="PF00294">
    <property type="entry name" value="PfkB"/>
    <property type="match status" value="1"/>
</dbReference>
<organism evidence="7 8">
    <name type="scientific">Haloprofundus marisrubri</name>
    <dbReference type="NCBI Taxonomy" id="1514971"/>
    <lineage>
        <taxon>Archaea</taxon>
        <taxon>Methanobacteriati</taxon>
        <taxon>Methanobacteriota</taxon>
        <taxon>Stenosarchaea group</taxon>
        <taxon>Halobacteria</taxon>
        <taxon>Halobacteriales</taxon>
        <taxon>Haloferacaceae</taxon>
        <taxon>Haloprofundus</taxon>
    </lineage>
</organism>
<evidence type="ECO:0000256" key="2">
    <source>
        <dbReference type="ARBA" id="ARBA00022679"/>
    </source>
</evidence>
<evidence type="ECO:0000256" key="3">
    <source>
        <dbReference type="ARBA" id="ARBA00022741"/>
    </source>
</evidence>
<comment type="similarity">
    <text evidence="1">Belongs to the carbohydrate kinase PfkB family.</text>
</comment>
<protein>
    <submittedName>
        <fullName evidence="7">Sugar kinase</fullName>
    </submittedName>
</protein>
<dbReference type="EMBL" id="LOPU01000018">
    <property type="protein sequence ID" value="KTG10527.1"/>
    <property type="molecule type" value="Genomic_DNA"/>
</dbReference>
<dbReference type="SUPFAM" id="SSF53613">
    <property type="entry name" value="Ribokinase-like"/>
    <property type="match status" value="1"/>
</dbReference>
<feature type="domain" description="Carbohydrate kinase PfkB" evidence="6">
    <location>
        <begin position="1"/>
        <end position="307"/>
    </location>
</feature>
<dbReference type="PANTHER" id="PTHR43085:SF1">
    <property type="entry name" value="PSEUDOURIDINE KINASE-RELATED"/>
    <property type="match status" value="1"/>
</dbReference>
<accession>A0A0W1RBP2</accession>
<evidence type="ECO:0000256" key="5">
    <source>
        <dbReference type="ARBA" id="ARBA00022840"/>
    </source>
</evidence>
<gene>
    <name evidence="7" type="ORF">AUR64_12000</name>
</gene>
<proteinExistence type="inferred from homology"/>
<keyword evidence="2" id="KW-0808">Transferase</keyword>
<keyword evidence="5" id="KW-0067">ATP-binding</keyword>
<dbReference type="InterPro" id="IPR050306">
    <property type="entry name" value="PfkB_Carbo_kinase"/>
</dbReference>
<keyword evidence="8" id="KW-1185">Reference proteome</keyword>
<evidence type="ECO:0000313" key="7">
    <source>
        <dbReference type="EMBL" id="KTG10527.1"/>
    </source>
</evidence>
<evidence type="ECO:0000313" key="8">
    <source>
        <dbReference type="Proteomes" id="UP000054387"/>
    </source>
</evidence>
<dbReference type="GO" id="GO:0016301">
    <property type="term" value="F:kinase activity"/>
    <property type="evidence" value="ECO:0007669"/>
    <property type="project" value="UniProtKB-KW"/>
</dbReference>
<reference evidence="7 8" key="1">
    <citation type="submission" date="2015-12" db="EMBL/GenBank/DDBJ databases">
        <title>Haloprofundus marisrubri gen. nov., sp. nov., an extremely halophilic archaeon isolated from the Discovery deep brine-seawater interface in the Red Sea.</title>
        <authorList>
            <person name="Zhang G."/>
            <person name="Stingl U."/>
            <person name="Rashid M."/>
        </authorList>
    </citation>
    <scope>NUCLEOTIDE SEQUENCE [LARGE SCALE GENOMIC DNA]</scope>
    <source>
        <strain evidence="7 8">SB9</strain>
    </source>
</reference>
<evidence type="ECO:0000259" key="6">
    <source>
        <dbReference type="Pfam" id="PF00294"/>
    </source>
</evidence>
<keyword evidence="4 7" id="KW-0418">Kinase</keyword>
<evidence type="ECO:0000256" key="4">
    <source>
        <dbReference type="ARBA" id="ARBA00022777"/>
    </source>
</evidence>
<keyword evidence="3" id="KW-0547">Nucleotide-binding</keyword>
<dbReference type="Proteomes" id="UP000054387">
    <property type="component" value="Unassembled WGS sequence"/>
</dbReference>
<dbReference type="CDD" id="cd01167">
    <property type="entry name" value="bac_FRK"/>
    <property type="match status" value="1"/>
</dbReference>
<comment type="caution">
    <text evidence="7">The sequence shown here is derived from an EMBL/GenBank/DDBJ whole genome shotgun (WGS) entry which is preliminary data.</text>
</comment>
<dbReference type="InterPro" id="IPR011611">
    <property type="entry name" value="PfkB_dom"/>
</dbReference>
<dbReference type="OrthoDB" id="124714at2157"/>
<dbReference type="InterPro" id="IPR029056">
    <property type="entry name" value="Ribokinase-like"/>
</dbReference>